<dbReference type="SFLD" id="SFLDG01152">
    <property type="entry name" value="Main.3:_Omega-_and_Tau-like"/>
    <property type="match status" value="2"/>
</dbReference>
<feature type="domain" description="GST C-terminal" evidence="5">
    <location>
        <begin position="90"/>
        <end position="229"/>
    </location>
</feature>
<dbReference type="Proteomes" id="UP000813462">
    <property type="component" value="Unassembled WGS sequence"/>
</dbReference>
<evidence type="ECO:0000259" key="5">
    <source>
        <dbReference type="PROSITE" id="PS50405"/>
    </source>
</evidence>
<dbReference type="InterPro" id="IPR036249">
    <property type="entry name" value="Thioredoxin-like_sf"/>
</dbReference>
<dbReference type="GO" id="GO:0005737">
    <property type="term" value="C:cytoplasm"/>
    <property type="evidence" value="ECO:0007669"/>
    <property type="project" value="TreeGrafter"/>
</dbReference>
<comment type="catalytic activity">
    <reaction evidence="3">
        <text>RX + glutathione = an S-substituted glutathione + a halide anion + H(+)</text>
        <dbReference type="Rhea" id="RHEA:16437"/>
        <dbReference type="ChEBI" id="CHEBI:15378"/>
        <dbReference type="ChEBI" id="CHEBI:16042"/>
        <dbReference type="ChEBI" id="CHEBI:17792"/>
        <dbReference type="ChEBI" id="CHEBI:57925"/>
        <dbReference type="ChEBI" id="CHEBI:90779"/>
        <dbReference type="EC" id="2.5.1.18"/>
    </reaction>
</comment>
<dbReference type="SFLD" id="SFLDS00019">
    <property type="entry name" value="Glutathione_Transferase_(cytos"/>
    <property type="match status" value="2"/>
</dbReference>
<dbReference type="CDD" id="cd03058">
    <property type="entry name" value="GST_N_Tau"/>
    <property type="match status" value="2"/>
</dbReference>
<dbReference type="InterPro" id="IPR036282">
    <property type="entry name" value="Glutathione-S-Trfase_C_sf"/>
</dbReference>
<dbReference type="CDD" id="cd03185">
    <property type="entry name" value="GST_C_Tau"/>
    <property type="match status" value="2"/>
</dbReference>
<feature type="domain" description="GST N-terminal" evidence="4">
    <location>
        <begin position="5"/>
        <end position="84"/>
    </location>
</feature>
<reference evidence="6" key="1">
    <citation type="journal article" date="2021" name="Front. Plant Sci.">
        <title>Chromosome-Scale Genome Assembly for Chinese Sour Jujube and Insights Into Its Genome Evolution and Domestication Signature.</title>
        <authorList>
            <person name="Shen L.-Y."/>
            <person name="Luo H."/>
            <person name="Wang X.-L."/>
            <person name="Wang X.-M."/>
            <person name="Qiu X.-J."/>
            <person name="Liu H."/>
            <person name="Zhou S.-S."/>
            <person name="Jia K.-H."/>
            <person name="Nie S."/>
            <person name="Bao Y.-T."/>
            <person name="Zhang R.-G."/>
            <person name="Yun Q.-Z."/>
            <person name="Chai Y.-H."/>
            <person name="Lu J.-Y."/>
            <person name="Li Y."/>
            <person name="Zhao S.-W."/>
            <person name="Mao J.-F."/>
            <person name="Jia S.-G."/>
            <person name="Mao Y.-M."/>
        </authorList>
    </citation>
    <scope>NUCLEOTIDE SEQUENCE</scope>
    <source>
        <strain evidence="6">AT0</strain>
        <tissue evidence="6">Leaf</tissue>
    </source>
</reference>
<evidence type="ECO:0000313" key="7">
    <source>
        <dbReference type="Proteomes" id="UP000813462"/>
    </source>
</evidence>
<dbReference type="PROSITE" id="PS50405">
    <property type="entry name" value="GST_CTER"/>
    <property type="match status" value="2"/>
</dbReference>
<dbReference type="Gene3D" id="3.40.30.10">
    <property type="entry name" value="Glutaredoxin"/>
    <property type="match status" value="2"/>
</dbReference>
<comment type="caution">
    <text evidence="6">The sequence shown here is derived from an EMBL/GenBank/DDBJ whole genome shotgun (WGS) entry which is preliminary data.</text>
</comment>
<dbReference type="InterPro" id="IPR045073">
    <property type="entry name" value="Omega/Tau-like"/>
</dbReference>
<dbReference type="InterPro" id="IPR004045">
    <property type="entry name" value="Glutathione_S-Trfase_N"/>
</dbReference>
<dbReference type="Gene3D" id="1.20.1050.10">
    <property type="match status" value="2"/>
</dbReference>
<dbReference type="FunFam" id="3.40.30.10:FF:000197">
    <property type="entry name" value="Glutathione S-transferase U10"/>
    <property type="match status" value="2"/>
</dbReference>
<sequence>MAEENKVTLHGYWASPYSKIVELALKFKGIPFEYVEEDLMNKSSLLLKYNPVHKKVPVLVHNGKPIAESLVILEYIDETWKDGRNLLPEDPYKRALVRFWSGFLQQQFETVLLAYKTEGEAQEKATKELHEKFKVFEEKIKELFPDGRSIIDSNDVGVLDFVLLSLCGAHKVQSEVVGIKVIDPEKTPLVVSWIAALVELPLVKELTPPHDKTVEFLRSFRNAALKTPIRAKLERNKMGEKTQEVKLHGMWASSYSKRVELALRIKGIPYDYIEEDLSNKSQLLLKYNPVHKKVPVLVHNGKPIAESYIILEYIDETWKNSPKLLPEDAYGRAKVRFWASFIQQQLFENIGKMFTCEGEAQEKVYKEVIEKLTMFETAIKELFPGGAPFTNGENLGLLDILMSATLTSHKAVEEVLGVEILNPEKNPLLFSCVTALKEHPLVKEIASPHDKLVRRLQFIKQNLHRQ</sequence>
<protein>
    <recommendedName>
        <fullName evidence="1">glutathione transferase</fullName>
        <ecNumber evidence="1">2.5.1.18</ecNumber>
    </recommendedName>
</protein>
<dbReference type="PANTHER" id="PTHR11260">
    <property type="entry name" value="GLUTATHIONE S-TRANSFERASE, GST, SUPERFAMILY, GST DOMAIN CONTAINING"/>
    <property type="match status" value="1"/>
</dbReference>
<evidence type="ECO:0000256" key="1">
    <source>
        <dbReference type="ARBA" id="ARBA00012452"/>
    </source>
</evidence>
<evidence type="ECO:0000256" key="2">
    <source>
        <dbReference type="ARBA" id="ARBA00022679"/>
    </source>
</evidence>
<dbReference type="InterPro" id="IPR040079">
    <property type="entry name" value="Glutathione_S-Trfase"/>
</dbReference>
<dbReference type="SUPFAM" id="SSF47616">
    <property type="entry name" value="GST C-terminal domain-like"/>
    <property type="match status" value="2"/>
</dbReference>
<organism evidence="6 7">
    <name type="scientific">Ziziphus jujuba var. spinosa</name>
    <dbReference type="NCBI Taxonomy" id="714518"/>
    <lineage>
        <taxon>Eukaryota</taxon>
        <taxon>Viridiplantae</taxon>
        <taxon>Streptophyta</taxon>
        <taxon>Embryophyta</taxon>
        <taxon>Tracheophyta</taxon>
        <taxon>Spermatophyta</taxon>
        <taxon>Magnoliopsida</taxon>
        <taxon>eudicotyledons</taxon>
        <taxon>Gunneridae</taxon>
        <taxon>Pentapetalae</taxon>
        <taxon>rosids</taxon>
        <taxon>fabids</taxon>
        <taxon>Rosales</taxon>
        <taxon>Rhamnaceae</taxon>
        <taxon>Paliureae</taxon>
        <taxon>Ziziphus</taxon>
    </lineage>
</organism>
<evidence type="ECO:0000313" key="6">
    <source>
        <dbReference type="EMBL" id="KAH7529089.1"/>
    </source>
</evidence>
<gene>
    <name evidence="6" type="ORF">FEM48_Zijuj05G0147100</name>
</gene>
<dbReference type="Pfam" id="PF02798">
    <property type="entry name" value="GST_N"/>
    <property type="match status" value="2"/>
</dbReference>
<evidence type="ECO:0000256" key="3">
    <source>
        <dbReference type="ARBA" id="ARBA00047960"/>
    </source>
</evidence>
<dbReference type="InterPro" id="IPR045074">
    <property type="entry name" value="GST_C_Tau"/>
</dbReference>
<evidence type="ECO:0000259" key="4">
    <source>
        <dbReference type="PROSITE" id="PS50404"/>
    </source>
</evidence>
<dbReference type="PROSITE" id="PS50404">
    <property type="entry name" value="GST_NTER"/>
    <property type="match status" value="2"/>
</dbReference>
<feature type="domain" description="GST N-terminal" evidence="4">
    <location>
        <begin position="243"/>
        <end position="322"/>
    </location>
</feature>
<dbReference type="AlphaFoldDB" id="A0A978VFF0"/>
<dbReference type="PANTHER" id="PTHR11260:SF753">
    <property type="entry name" value="GLUTATHIONE TRANSFERASE"/>
    <property type="match status" value="1"/>
</dbReference>
<name>A0A978VFF0_ZIZJJ</name>
<dbReference type="GO" id="GO:0004364">
    <property type="term" value="F:glutathione transferase activity"/>
    <property type="evidence" value="ECO:0007669"/>
    <property type="project" value="UniProtKB-EC"/>
</dbReference>
<dbReference type="EMBL" id="JAEACU010000005">
    <property type="protein sequence ID" value="KAH7529089.1"/>
    <property type="molecule type" value="Genomic_DNA"/>
</dbReference>
<dbReference type="SUPFAM" id="SSF52833">
    <property type="entry name" value="Thioredoxin-like"/>
    <property type="match status" value="2"/>
</dbReference>
<dbReference type="EC" id="2.5.1.18" evidence="1"/>
<dbReference type="GO" id="GO:0006749">
    <property type="term" value="P:glutathione metabolic process"/>
    <property type="evidence" value="ECO:0007669"/>
    <property type="project" value="InterPro"/>
</dbReference>
<keyword evidence="2" id="KW-0808">Transferase</keyword>
<dbReference type="InterPro" id="IPR010987">
    <property type="entry name" value="Glutathione-S-Trfase_C-like"/>
</dbReference>
<accession>A0A978VFF0</accession>
<feature type="domain" description="GST C-terminal" evidence="5">
    <location>
        <begin position="328"/>
        <end position="463"/>
    </location>
</feature>
<proteinExistence type="predicted"/>
<dbReference type="SFLD" id="SFLDG00358">
    <property type="entry name" value="Main_(cytGST)"/>
    <property type="match status" value="2"/>
</dbReference>